<evidence type="ECO:0000313" key="1">
    <source>
        <dbReference type="EMBL" id="KAF2586699.1"/>
    </source>
</evidence>
<dbReference type="AlphaFoldDB" id="A0A8S9JXZ0"/>
<accession>A0A8S9JXZ0</accession>
<proteinExistence type="predicted"/>
<name>A0A8S9JXZ0_BRACR</name>
<reference evidence="1" key="1">
    <citation type="submission" date="2019-12" db="EMBL/GenBank/DDBJ databases">
        <title>Genome sequencing and annotation of Brassica cretica.</title>
        <authorList>
            <person name="Studholme D.J."/>
            <person name="Sarris P.F."/>
        </authorList>
    </citation>
    <scope>NUCLEOTIDE SEQUENCE</scope>
    <source>
        <strain evidence="1">PFS-102/07</strain>
        <tissue evidence="1">Leaf</tissue>
    </source>
</reference>
<protein>
    <submittedName>
        <fullName evidence="1">Uncharacterized protein</fullName>
    </submittedName>
</protein>
<organism evidence="1">
    <name type="scientific">Brassica cretica</name>
    <name type="common">Mustard</name>
    <dbReference type="NCBI Taxonomy" id="69181"/>
    <lineage>
        <taxon>Eukaryota</taxon>
        <taxon>Viridiplantae</taxon>
        <taxon>Streptophyta</taxon>
        <taxon>Embryophyta</taxon>
        <taxon>Tracheophyta</taxon>
        <taxon>Spermatophyta</taxon>
        <taxon>Magnoliopsida</taxon>
        <taxon>eudicotyledons</taxon>
        <taxon>Gunneridae</taxon>
        <taxon>Pentapetalae</taxon>
        <taxon>rosids</taxon>
        <taxon>malvids</taxon>
        <taxon>Brassicales</taxon>
        <taxon>Brassicaceae</taxon>
        <taxon>Brassiceae</taxon>
        <taxon>Brassica</taxon>
    </lineage>
</organism>
<gene>
    <name evidence="1" type="ORF">F2Q70_00034846</name>
</gene>
<comment type="caution">
    <text evidence="1">The sequence shown here is derived from an EMBL/GenBank/DDBJ whole genome shotgun (WGS) entry which is preliminary data.</text>
</comment>
<sequence length="53" mass="5647">MASNDGKPFWMKHAEDAQIKDQGVKDAAAKAAFEATFQGVDSDSLIIVFSCGV</sequence>
<dbReference type="EMBL" id="QGKY02000246">
    <property type="protein sequence ID" value="KAF2586699.1"/>
    <property type="molecule type" value="Genomic_DNA"/>
</dbReference>